<dbReference type="AlphaFoldDB" id="A0A8J3DWT9"/>
<evidence type="ECO:0000313" key="1">
    <source>
        <dbReference type="EMBL" id="GGE47360.1"/>
    </source>
</evidence>
<accession>A0A8J3DWT9</accession>
<dbReference type="EMBL" id="BMIR01000014">
    <property type="protein sequence ID" value="GGE47360.1"/>
    <property type="molecule type" value="Genomic_DNA"/>
</dbReference>
<protein>
    <submittedName>
        <fullName evidence="1">Uncharacterized protein</fullName>
    </submittedName>
</protein>
<reference evidence="1" key="2">
    <citation type="submission" date="2020-09" db="EMBL/GenBank/DDBJ databases">
        <authorList>
            <person name="Sun Q."/>
            <person name="Zhou Y."/>
        </authorList>
    </citation>
    <scope>NUCLEOTIDE SEQUENCE</scope>
    <source>
        <strain evidence="1">CGMCC 1.15371</strain>
    </source>
</reference>
<dbReference type="Proteomes" id="UP000628775">
    <property type="component" value="Unassembled WGS sequence"/>
</dbReference>
<name>A0A8J3DWT9_9BACL</name>
<comment type="caution">
    <text evidence="1">The sequence shown here is derived from an EMBL/GenBank/DDBJ whole genome shotgun (WGS) entry which is preliminary data.</text>
</comment>
<proteinExistence type="predicted"/>
<reference evidence="1" key="1">
    <citation type="journal article" date="2014" name="Int. J. Syst. Evol. Microbiol.">
        <title>Complete genome sequence of Corynebacterium casei LMG S-19264T (=DSM 44701T), isolated from a smear-ripened cheese.</title>
        <authorList>
            <consortium name="US DOE Joint Genome Institute (JGI-PGF)"/>
            <person name="Walter F."/>
            <person name="Albersmeier A."/>
            <person name="Kalinowski J."/>
            <person name="Ruckert C."/>
        </authorList>
    </citation>
    <scope>NUCLEOTIDE SEQUENCE</scope>
    <source>
        <strain evidence="1">CGMCC 1.15371</strain>
    </source>
</reference>
<evidence type="ECO:0000313" key="2">
    <source>
        <dbReference type="Proteomes" id="UP000628775"/>
    </source>
</evidence>
<sequence length="80" mass="9033">MSFRCAGPECQHYLLKADLTMSKPQEGIRPRYSGLRVQGTATSPLSTIDFIVTKKKGTVNLTQIPLFPFFKSMSYVNEPY</sequence>
<organism evidence="1 2">
    <name type="scientific">Pullulanibacillus camelliae</name>
    <dbReference type="NCBI Taxonomy" id="1707096"/>
    <lineage>
        <taxon>Bacteria</taxon>
        <taxon>Bacillati</taxon>
        <taxon>Bacillota</taxon>
        <taxon>Bacilli</taxon>
        <taxon>Bacillales</taxon>
        <taxon>Sporolactobacillaceae</taxon>
        <taxon>Pullulanibacillus</taxon>
    </lineage>
</organism>
<keyword evidence="2" id="KW-1185">Reference proteome</keyword>
<gene>
    <name evidence="1" type="ORF">GCM10011391_27710</name>
</gene>